<evidence type="ECO:0000256" key="10">
    <source>
        <dbReference type="PIRNR" id="PIRNR016302"/>
    </source>
</evidence>
<name>A0A086T1Z8_HAPC1</name>
<keyword evidence="12" id="KW-1133">Transmembrane helix</keyword>
<dbReference type="Proteomes" id="UP000029964">
    <property type="component" value="Unassembled WGS sequence"/>
</dbReference>
<gene>
    <name evidence="14" type="ORF">ACRE_058400</name>
</gene>
<dbReference type="GO" id="GO:0016052">
    <property type="term" value="P:carbohydrate catabolic process"/>
    <property type="evidence" value="ECO:0007669"/>
    <property type="project" value="InterPro"/>
</dbReference>
<dbReference type="GO" id="GO:0009272">
    <property type="term" value="P:fungal-type cell wall biogenesis"/>
    <property type="evidence" value="ECO:0007669"/>
    <property type="project" value="TreeGrafter"/>
</dbReference>
<evidence type="ECO:0000256" key="9">
    <source>
        <dbReference type="ARBA" id="ARBA00023295"/>
    </source>
</evidence>
<organism evidence="14 15">
    <name type="scientific">Hapsidospora chrysogenum (strain ATCC 11550 / CBS 779.69 / DSM 880 / IAM 14645 / JCM 23072 / IMI 49137)</name>
    <name type="common">Acremonium chrysogenum</name>
    <dbReference type="NCBI Taxonomy" id="857340"/>
    <lineage>
        <taxon>Eukaryota</taxon>
        <taxon>Fungi</taxon>
        <taxon>Dikarya</taxon>
        <taxon>Ascomycota</taxon>
        <taxon>Pezizomycotina</taxon>
        <taxon>Sordariomycetes</taxon>
        <taxon>Hypocreomycetidae</taxon>
        <taxon>Hypocreales</taxon>
        <taxon>Bionectriaceae</taxon>
        <taxon>Hapsidospora</taxon>
    </lineage>
</organism>
<dbReference type="FunFam" id="1.50.10.20:FF:000006">
    <property type="entry name" value="Mannan endo-1,6-alpha-mannosidase"/>
    <property type="match status" value="1"/>
</dbReference>
<comment type="subcellular location">
    <subcellularLocation>
        <location evidence="2">Endomembrane system</location>
    </subcellularLocation>
</comment>
<evidence type="ECO:0000313" key="14">
    <source>
        <dbReference type="EMBL" id="KFH43380.1"/>
    </source>
</evidence>
<evidence type="ECO:0000256" key="1">
    <source>
        <dbReference type="ARBA" id="ARBA00001452"/>
    </source>
</evidence>
<feature type="chain" id="PRO_5001815431" description="Mannan endo-1,6-alpha-mannosidase" evidence="13">
    <location>
        <begin position="20"/>
        <end position="461"/>
    </location>
</feature>
<dbReference type="InterPro" id="IPR008928">
    <property type="entry name" value="6-hairpin_glycosidase_sf"/>
</dbReference>
<feature type="region of interest" description="Disordered" evidence="11">
    <location>
        <begin position="404"/>
        <end position="433"/>
    </location>
</feature>
<feature type="signal peptide" evidence="13">
    <location>
        <begin position="1"/>
        <end position="19"/>
    </location>
</feature>
<evidence type="ECO:0000256" key="13">
    <source>
        <dbReference type="SAM" id="SignalP"/>
    </source>
</evidence>
<dbReference type="InterPro" id="IPR014480">
    <property type="entry name" value="Mannan-1_6-alpha_mannosidase"/>
</dbReference>
<evidence type="ECO:0000256" key="2">
    <source>
        <dbReference type="ARBA" id="ARBA00004308"/>
    </source>
</evidence>
<dbReference type="HOGENOM" id="CLU_025694_1_1_1"/>
<evidence type="ECO:0000256" key="6">
    <source>
        <dbReference type="ARBA" id="ARBA00022801"/>
    </source>
</evidence>
<dbReference type="GO" id="GO:0012505">
    <property type="term" value="C:endomembrane system"/>
    <property type="evidence" value="ECO:0007669"/>
    <property type="project" value="UniProtKB-SubCell"/>
</dbReference>
<dbReference type="Pfam" id="PF03663">
    <property type="entry name" value="Glyco_hydro_76"/>
    <property type="match status" value="1"/>
</dbReference>
<evidence type="ECO:0000256" key="12">
    <source>
        <dbReference type="SAM" id="Phobius"/>
    </source>
</evidence>
<evidence type="ECO:0000256" key="5">
    <source>
        <dbReference type="ARBA" id="ARBA00022729"/>
    </source>
</evidence>
<protein>
    <recommendedName>
        <fullName evidence="4 10">Mannan endo-1,6-alpha-mannosidase</fullName>
        <ecNumber evidence="4 10">3.2.1.101</ecNumber>
    </recommendedName>
</protein>
<dbReference type="InterPro" id="IPR005198">
    <property type="entry name" value="Glyco_hydro_76"/>
</dbReference>
<sequence length="461" mass="50627">MKLSGVLAKLGMAASMARALDIQVDNKDSIKEAAGTVAFGLMSYYSGNETGDVPGNLPAPYYWWVCGGMMGHLIDYWHYTGDESYNDAVKQALVHQAGEDEDYMPANQTRQLGNDDQGYWAMTAMTAAERVFPDPPDDQPQWLALVQAVFNEFVGRWDEEHCGGGMRWQIFSFNIGWRYKNSVSNGCFFNIAARLARYTGNDSYVEWADTVWDWESKLGLIDEAKGIVKDGVTIHDDKPCRDDMDTNEWSYNSGTFLLGCAALFDFTEDGKWKKRADSLLDHGLKKFTEGQVVYEQYCEKHNICDDDQRTFKGYYLRTLSTSAQLIPEYKDKVKPVLAKSAEAAAKSCSGPGGEPEPNHPAFSGHPDTSCGFSWLGGKNDGTSGVPQQMNALAALTYVLDAKPPVSKDTGGTSKGDPNAGTTDEEKTRSFEPITTGDRVGAGFLTTLVLAGVIGGCSFLIM</sequence>
<dbReference type="STRING" id="857340.A0A086T1Z8"/>
<accession>A0A086T1Z8</accession>
<evidence type="ECO:0000256" key="7">
    <source>
        <dbReference type="ARBA" id="ARBA00023136"/>
    </source>
</evidence>
<dbReference type="PANTHER" id="PTHR12145:SF36">
    <property type="entry name" value="MANNAN ENDO-1,6-ALPHA-MANNOSIDASE DCW1"/>
    <property type="match status" value="1"/>
</dbReference>
<feature type="region of interest" description="Disordered" evidence="11">
    <location>
        <begin position="346"/>
        <end position="365"/>
    </location>
</feature>
<keyword evidence="7 12" id="KW-0472">Membrane</keyword>
<reference evidence="15" key="1">
    <citation type="journal article" date="2014" name="Genome Announc.">
        <title>Genome sequence and annotation of Acremonium chrysogenum, producer of the beta-lactam antibiotic cephalosporin C.</title>
        <authorList>
            <person name="Terfehr D."/>
            <person name="Dahlmann T.A."/>
            <person name="Specht T."/>
            <person name="Zadra I."/>
            <person name="Kuernsteiner H."/>
            <person name="Kueck U."/>
        </authorList>
    </citation>
    <scope>NUCLEOTIDE SEQUENCE [LARGE SCALE GENOMIC DNA]</scope>
    <source>
        <strain evidence="15">ATCC 11550 / CBS 779.69 / DSM 880 / IAM 14645 / JCM 23072 / IMI 49137</strain>
    </source>
</reference>
<dbReference type="PANTHER" id="PTHR12145">
    <property type="entry name" value="MANNAN ENDO-1,6-ALPHA-MANNOSIDASE DCW1"/>
    <property type="match status" value="1"/>
</dbReference>
<evidence type="ECO:0000256" key="8">
    <source>
        <dbReference type="ARBA" id="ARBA00023180"/>
    </source>
</evidence>
<feature type="transmembrane region" description="Helical" evidence="12">
    <location>
        <begin position="439"/>
        <end position="460"/>
    </location>
</feature>
<keyword evidence="5 13" id="KW-0732">Signal</keyword>
<dbReference type="AlphaFoldDB" id="A0A086T1Z8"/>
<evidence type="ECO:0000256" key="11">
    <source>
        <dbReference type="SAM" id="MobiDB-lite"/>
    </source>
</evidence>
<dbReference type="EC" id="3.2.1.101" evidence="4 10"/>
<keyword evidence="8" id="KW-0325">Glycoprotein</keyword>
<dbReference type="Gene3D" id="1.50.10.20">
    <property type="match status" value="1"/>
</dbReference>
<comment type="caution">
    <text evidence="14">The sequence shown here is derived from an EMBL/GenBank/DDBJ whole genome shotgun (WGS) entry which is preliminary data.</text>
</comment>
<evidence type="ECO:0000256" key="3">
    <source>
        <dbReference type="ARBA" id="ARBA00009699"/>
    </source>
</evidence>
<keyword evidence="12" id="KW-0812">Transmembrane</keyword>
<evidence type="ECO:0000256" key="4">
    <source>
        <dbReference type="ARBA" id="ARBA00012350"/>
    </source>
</evidence>
<dbReference type="OrthoDB" id="4187847at2759"/>
<evidence type="ECO:0000313" key="15">
    <source>
        <dbReference type="Proteomes" id="UP000029964"/>
    </source>
</evidence>
<comment type="catalytic activity">
    <reaction evidence="1 10">
        <text>Random hydrolysis of (1-&gt;6)-alpha-D-mannosidic linkages in unbranched (1-&gt;6)-mannans.</text>
        <dbReference type="EC" id="3.2.1.101"/>
    </reaction>
</comment>
<dbReference type="PIRSF" id="PIRSF016302">
    <property type="entry name" value="Man_a_manosd"/>
    <property type="match status" value="1"/>
</dbReference>
<comment type="similarity">
    <text evidence="3 10">Belongs to the glycosyl hydrolase 76 family.</text>
</comment>
<dbReference type="GO" id="GO:0008496">
    <property type="term" value="F:mannan endo-1,6-alpha-mannosidase activity"/>
    <property type="evidence" value="ECO:0007669"/>
    <property type="project" value="UniProtKB-UniRule"/>
</dbReference>
<keyword evidence="9 10" id="KW-0326">Glycosidase</keyword>
<keyword evidence="15" id="KW-1185">Reference proteome</keyword>
<dbReference type="EMBL" id="JPKY01000070">
    <property type="protein sequence ID" value="KFH43380.1"/>
    <property type="molecule type" value="Genomic_DNA"/>
</dbReference>
<proteinExistence type="inferred from homology"/>
<dbReference type="SUPFAM" id="SSF48208">
    <property type="entry name" value="Six-hairpin glycosidases"/>
    <property type="match status" value="1"/>
</dbReference>
<keyword evidence="6 10" id="KW-0378">Hydrolase</keyword>